<feature type="transmembrane region" description="Helical" evidence="13">
    <location>
        <begin position="900"/>
        <end position="922"/>
    </location>
</feature>
<keyword evidence="5" id="KW-0107">Calcium channel</keyword>
<keyword evidence="17" id="KW-1185">Reference proteome</keyword>
<evidence type="ECO:0000256" key="1">
    <source>
        <dbReference type="ARBA" id="ARBA00004651"/>
    </source>
</evidence>
<evidence type="ECO:0000256" key="7">
    <source>
        <dbReference type="ARBA" id="ARBA00022837"/>
    </source>
</evidence>
<evidence type="ECO:0000313" key="17">
    <source>
        <dbReference type="Proteomes" id="UP001217089"/>
    </source>
</evidence>
<feature type="transmembrane region" description="Helical" evidence="13">
    <location>
        <begin position="780"/>
        <end position="800"/>
    </location>
</feature>
<evidence type="ECO:0000256" key="2">
    <source>
        <dbReference type="ARBA" id="ARBA00022448"/>
    </source>
</evidence>
<feature type="domain" description="TRPM SLOG" evidence="14">
    <location>
        <begin position="135"/>
        <end position="430"/>
    </location>
</feature>
<gene>
    <name evidence="16" type="ORF">KUTeg_024148</name>
</gene>
<evidence type="ECO:0000256" key="4">
    <source>
        <dbReference type="ARBA" id="ARBA00022568"/>
    </source>
</evidence>
<feature type="transmembrane region" description="Helical" evidence="13">
    <location>
        <begin position="993"/>
        <end position="1014"/>
    </location>
</feature>
<evidence type="ECO:0000256" key="8">
    <source>
        <dbReference type="ARBA" id="ARBA00022989"/>
    </source>
</evidence>
<keyword evidence="11" id="KW-0407">Ion channel</keyword>
<dbReference type="SUPFAM" id="SSF55811">
    <property type="entry name" value="Nudix"/>
    <property type="match status" value="1"/>
</dbReference>
<name>A0ABQ9E138_TEGGR</name>
<feature type="transmembrane region" description="Helical" evidence="13">
    <location>
        <begin position="1050"/>
        <end position="1067"/>
    </location>
</feature>
<evidence type="ECO:0000256" key="12">
    <source>
        <dbReference type="SAM" id="MobiDB-lite"/>
    </source>
</evidence>
<dbReference type="Pfam" id="PF25969">
    <property type="entry name" value="NUDT9_N"/>
    <property type="match status" value="1"/>
</dbReference>
<evidence type="ECO:0000256" key="10">
    <source>
        <dbReference type="ARBA" id="ARBA00023136"/>
    </source>
</evidence>
<dbReference type="Pfam" id="PF18139">
    <property type="entry name" value="LSDAT_euk"/>
    <property type="match status" value="1"/>
</dbReference>
<comment type="caution">
    <text evidence="16">The sequence shown here is derived from an EMBL/GenBank/DDBJ whole genome shotgun (WGS) entry which is preliminary data.</text>
</comment>
<feature type="compositionally biased region" description="Acidic residues" evidence="12">
    <location>
        <begin position="816"/>
        <end position="837"/>
    </location>
</feature>
<dbReference type="InterPro" id="IPR041491">
    <property type="entry name" value="TRPM_SLOG"/>
</dbReference>
<keyword evidence="7" id="KW-0106">Calcium</keyword>
<dbReference type="InterPro" id="IPR057366">
    <property type="entry name" value="TRPM-like"/>
</dbReference>
<evidence type="ECO:0000256" key="13">
    <source>
        <dbReference type="SAM" id="Phobius"/>
    </source>
</evidence>
<proteinExistence type="predicted"/>
<evidence type="ECO:0000313" key="16">
    <source>
        <dbReference type="EMBL" id="KAJ8297617.1"/>
    </source>
</evidence>
<dbReference type="Proteomes" id="UP001217089">
    <property type="component" value="Unassembled WGS sequence"/>
</dbReference>
<dbReference type="InterPro" id="IPR050927">
    <property type="entry name" value="TRPM"/>
</dbReference>
<accession>A0ABQ9E138</accession>
<evidence type="ECO:0000256" key="5">
    <source>
        <dbReference type="ARBA" id="ARBA00022673"/>
    </source>
</evidence>
<dbReference type="InterPro" id="IPR015797">
    <property type="entry name" value="NUDIX_hydrolase-like_dom_sf"/>
</dbReference>
<dbReference type="PANTHER" id="PTHR13800:SF1">
    <property type="entry name" value="TRANSIENT RECEPTOR POTENTIAL CATION CHANNEL TRPM"/>
    <property type="match status" value="1"/>
</dbReference>
<keyword evidence="10 13" id="KW-0472">Membrane</keyword>
<keyword evidence="4" id="KW-0109">Calcium transport</keyword>
<evidence type="ECO:0000259" key="14">
    <source>
        <dbReference type="Pfam" id="PF18139"/>
    </source>
</evidence>
<keyword evidence="2" id="KW-0813">Transport</keyword>
<reference evidence="16 17" key="1">
    <citation type="submission" date="2022-12" db="EMBL/GenBank/DDBJ databases">
        <title>Chromosome-level genome of Tegillarca granosa.</title>
        <authorList>
            <person name="Kim J."/>
        </authorList>
    </citation>
    <scope>NUCLEOTIDE SEQUENCE [LARGE SCALE GENOMIC DNA]</scope>
    <source>
        <strain evidence="16">Teg-2019</strain>
        <tissue evidence="16">Adductor muscle</tissue>
    </source>
</reference>
<evidence type="ECO:0000256" key="6">
    <source>
        <dbReference type="ARBA" id="ARBA00022692"/>
    </source>
</evidence>
<evidence type="ECO:0000256" key="11">
    <source>
        <dbReference type="ARBA" id="ARBA00023303"/>
    </source>
</evidence>
<dbReference type="PANTHER" id="PTHR13800">
    <property type="entry name" value="TRANSIENT RECEPTOR POTENTIAL CATION CHANNEL, SUBFAMILY M, MEMBER 6"/>
    <property type="match status" value="1"/>
</dbReference>
<dbReference type="Pfam" id="PF25508">
    <property type="entry name" value="TRPM2"/>
    <property type="match status" value="1"/>
</dbReference>
<feature type="region of interest" description="Disordered" evidence="12">
    <location>
        <begin position="811"/>
        <end position="840"/>
    </location>
</feature>
<keyword evidence="9" id="KW-0406">Ion transport</keyword>
<keyword evidence="3" id="KW-1003">Cell membrane</keyword>
<feature type="domain" description="TRPM-like" evidence="15">
    <location>
        <begin position="513"/>
        <end position="751"/>
    </location>
</feature>
<keyword evidence="8 13" id="KW-1133">Transmembrane helix</keyword>
<evidence type="ECO:0000256" key="3">
    <source>
        <dbReference type="ARBA" id="ARBA00022475"/>
    </source>
</evidence>
<organism evidence="16 17">
    <name type="scientific">Tegillarca granosa</name>
    <name type="common">Malaysian cockle</name>
    <name type="synonym">Anadara granosa</name>
    <dbReference type="NCBI Taxonomy" id="220873"/>
    <lineage>
        <taxon>Eukaryota</taxon>
        <taxon>Metazoa</taxon>
        <taxon>Spiralia</taxon>
        <taxon>Lophotrochozoa</taxon>
        <taxon>Mollusca</taxon>
        <taxon>Bivalvia</taxon>
        <taxon>Autobranchia</taxon>
        <taxon>Pteriomorphia</taxon>
        <taxon>Arcoida</taxon>
        <taxon>Arcoidea</taxon>
        <taxon>Arcidae</taxon>
        <taxon>Tegillarca</taxon>
    </lineage>
</organism>
<evidence type="ECO:0000259" key="15">
    <source>
        <dbReference type="Pfam" id="PF25508"/>
    </source>
</evidence>
<keyword evidence="6 13" id="KW-0812">Transmembrane</keyword>
<comment type="subcellular location">
    <subcellularLocation>
        <location evidence="1">Cell membrane</location>
        <topology evidence="1">Multi-pass membrane protein</topology>
    </subcellularLocation>
</comment>
<evidence type="ECO:0000256" key="9">
    <source>
        <dbReference type="ARBA" id="ARBA00023065"/>
    </source>
</evidence>
<sequence length="1523" mass="175437">MSTSPISIPRSNVSKTEGQKNVLTEVSDIVRSKTVSVASGSCFERNQDEVDVANMNDFNEDDFQIDMSGSRFTVCNIPEDEVLYPVDSVQHTVTSFGGISIDTQDSARYEGAPFDCGNIQFLDDAKEAAIEPKRHYVVIPSDSSTEEIPHFMAKYWGMRSPKIIVPIISPVKHFKTWKNPKYREQFQKGIIKAANTTEMWIITNGVDGGISKMVGEAIREEKATRASARIQLSKINPMHVERFKKLVLMGIVPKAAITYGNRLDGSERVTVQNQGNRPKSDHYELNPDHTHFLIIDEEEIDRMFFTFTRCSIEKQFEEHVGRPRRIRRMFSIGSDDYENNPSIDVGINKTLPVVALLVQGSPGGIDHVLFYLKNKMPVVILKGSGGVADIICYAFEEMQERSDPDFRENLLKPQITKMIVKIYPTDFKDNDFARNTFRDKILECVQLSHEEDQVFLTIVNMQGDTNLIDLDKYLLKAIFSAEKQSRNKWREQMSKNLQLTLDWNRPDLAQSEIFGKDDWTKIRVDKDVFEKALLKKDREEFVEMFLDQGIQVHKYLNHKKLKLLFERAEDREFFHKVCLEGALGKAVDPERALEKDFLATDLNRLIYKLTLTTDFIQPYELSMNSVGLYVLDPAVAERKALNCLIIWAVLMNRQQLAKVLWNRCDEPISIALICSNMYRQMSKFSMELYLRTEMETNANDFGQMALGVLDISFTDSSAQAYSMLSKPLPDFNNKTPIQIAHESNYMNFIAHPCCQRWLTSKLFGAIQVRELDRGVFRIPYWMKIIASALLLFPMFIWITFTPSAIKKKPRGITMSDVEDENEEEEEEEESSDEEEESNIPASKSMLEIELNGIKKKRKLRSKLKSALKKKENKLPIWKRAYLLWTAPITKFWLTQIKYDFIAFIRMFLIFMISGGVTIQAVLYPNYPLGIDLVKRVLTRPLFAMFLTQISDLGGDPKCSHMYSNISTGFCAAEPEIQPIEKCAYSSLAGYLIVIQYLLICKLVMVTLLFAMFALTITKVDQEAGVIWKFQRYALIVEFEDRPSCPPPLTVLYYVYLLVIFIINKIRGCKKKCASLCTCCKQKDNYNYWKKCAKEYVTKLELEKKMQSEPQKQQEIIVSIQEDLRIQKKNWKRMNDRIADLERMMQSSRLYLENISHKLDKTDVLGVANVKGQIIHVAARQSPYPGTRFTRFPVFDKYVPWEVQLFLLFSDRISRLKEEREKIPEEDEGQEDLPPLPNFSPVWNSVVTYKVDNITREVDRRSWMSHEDQPLRYRIDPIGLPLNPKGRTGIRGKGVLWRWGPNHVIKAVCTRWRRKYNTDYQPTGFLFVEGKRVLEFIAVRKYGVDEIETVYGLPGDALHGLTTPYSTLCESFMRSVMDDSEWETKTEFDQADMIQFFAQFSSQIFGTRAASTLGSPSRSNSQILQPFIPGSRASSRTSLRGETDSQGFSAALLYKGYVDDPRNTDNAWVEAEVWNFHYDTGDLFDMKIPEDNSVNWKECSPNVKIFGNEGAIVQEAARIHDAYH</sequence>
<protein>
    <submittedName>
        <fullName evidence="16">Uncharacterized protein</fullName>
    </submittedName>
</protein>
<dbReference type="Gene3D" id="3.90.79.10">
    <property type="entry name" value="Nucleoside Triphosphate Pyrophosphohydrolase"/>
    <property type="match status" value="1"/>
</dbReference>
<dbReference type="EMBL" id="JARBDR010000923">
    <property type="protein sequence ID" value="KAJ8297617.1"/>
    <property type="molecule type" value="Genomic_DNA"/>
</dbReference>